<feature type="region of interest" description="Disordered" evidence="1">
    <location>
        <begin position="349"/>
        <end position="369"/>
    </location>
</feature>
<keyword evidence="4" id="KW-1185">Reference proteome</keyword>
<sequence>MNNTLTWLHLSDLHLTAKPKDQDWTVKSINQDTVIRSLLEAIDNLLIKKDIHPDLIFITGDVVFSGKSDEYQVAEEFCKQLLTITGLSKQQLFIVPGNHDVDRTEIKPLHLKSWYQFDTSDEIAEILSDSDAQPILLRKLAAFYQFSKDYLGLDCQPEQHYLIAKPITLANKAFTINLLGLNSNLFAGYNGDDKQKLAFGLYQIDHALQSLTDETALTLAFFHHPFSCFHPCEVSLQNRLKQRADLILTGHLHDPSNMSQHDSAGKTVIIGAGASYETRNSENSFNVGKLDLDTGEGKIQFYKYLEKSHRWTKNTDVNLDEDDEGRFPFTIPVRQNRIVTSAAQVDTSPSVCESPTVKTESTPALPLPPTSPASATTLAHKIAILTANPIDKQYDYSEHEKAFKKLKCTVDYFYLSYDTLHELDGYDYLIIQSKLIKNKIVIEDDGLKSRTVPLKDLTDNIVNTDTKGLFIFLDQPINSTELNALSLPTIVFPALSKSEIETFIFQAFTKLAISDDNKLFANRETLRLEKLVGCYQEHRHKPHLPNTIDPKTTRNYVGRITDLENICKKITDLRNQKNGFLTLKGAGGIGKTHTIKKLTVALAERGFFTDGIDFVDCEFISDYKLFEFNVASTFNLEQAIDVKAHIQQYYDVKDRLLILDNVETLLHLPDANQIKAFLNFICDYVTVVVTSRELLGLDCEQAYELRRFTTDEALALFIGGIEKKLSASDQKLLREEILETFLDNNPLAIKIITDNLPRGKDFAALKQELEIDIFQKLTDADMTAFDNHADTNIERKKSLYASIHFSYRYLSEDEKMIFELLSLFPDGIHMENLKRISEVNRQKMRSGDKESIHHLCITEAIINSLDKKSVIENNNGIIRLQSIVGKLPSKSCSNATICKSITKMRLNIIGF</sequence>
<dbReference type="Pfam" id="PF00149">
    <property type="entry name" value="Metallophos"/>
    <property type="match status" value="1"/>
</dbReference>
<dbReference type="AlphaFoldDB" id="A0A0F3ILP0"/>
<dbReference type="RefSeq" id="WP_045778222.1">
    <property type="nucleotide sequence ID" value="NZ_LAJX01000028.1"/>
</dbReference>
<dbReference type="SUPFAM" id="SSF56300">
    <property type="entry name" value="Metallo-dependent phosphatases"/>
    <property type="match status" value="1"/>
</dbReference>
<dbReference type="SUPFAM" id="SSF52540">
    <property type="entry name" value="P-loop containing nucleoside triphosphate hydrolases"/>
    <property type="match status" value="1"/>
</dbReference>
<dbReference type="Gene3D" id="3.60.21.10">
    <property type="match status" value="1"/>
</dbReference>
<gene>
    <name evidence="3" type="ORF">VZ94_03780</name>
</gene>
<name>A0A0F3ILP0_9GAMM</name>
<dbReference type="PATRIC" id="fig|1632867.3.peg.3374"/>
<evidence type="ECO:0000313" key="4">
    <source>
        <dbReference type="Proteomes" id="UP000033684"/>
    </source>
</evidence>
<reference evidence="4" key="1">
    <citation type="submission" date="2015-03" db="EMBL/GenBank/DDBJ databases">
        <title>Draft genome sequence of a novel methanotroph (Sn10-6) isolated from flooded ricefield rhizosphere in India.</title>
        <authorList>
            <person name="Pandit P.S."/>
            <person name="Pore S.D."/>
            <person name="Arora P."/>
            <person name="Kapse N.G."/>
            <person name="Dhakephalkar P.K."/>
            <person name="Rahalkar M.C."/>
        </authorList>
    </citation>
    <scope>NUCLEOTIDE SEQUENCE [LARGE SCALE GENOMIC DNA]</scope>
    <source>
        <strain evidence="4">Sn10-6</strain>
    </source>
</reference>
<evidence type="ECO:0000313" key="3">
    <source>
        <dbReference type="EMBL" id="KJV07562.1"/>
    </source>
</evidence>
<dbReference type="InterPro" id="IPR027417">
    <property type="entry name" value="P-loop_NTPase"/>
</dbReference>
<dbReference type="PANTHER" id="PTHR47691">
    <property type="entry name" value="REGULATOR-RELATED"/>
    <property type="match status" value="1"/>
</dbReference>
<dbReference type="OrthoDB" id="9811542at2"/>
<organism evidence="3 4">
    <name type="scientific">Methylocucumis oryzae</name>
    <dbReference type="NCBI Taxonomy" id="1632867"/>
    <lineage>
        <taxon>Bacteria</taxon>
        <taxon>Pseudomonadati</taxon>
        <taxon>Pseudomonadota</taxon>
        <taxon>Gammaproteobacteria</taxon>
        <taxon>Methylococcales</taxon>
        <taxon>Methylococcaceae</taxon>
        <taxon>Methylocucumis</taxon>
    </lineage>
</organism>
<dbReference type="CDD" id="cd01983">
    <property type="entry name" value="SIMIBI"/>
    <property type="match status" value="1"/>
</dbReference>
<proteinExistence type="predicted"/>
<dbReference type="Gene3D" id="3.40.50.300">
    <property type="entry name" value="P-loop containing nucleotide triphosphate hydrolases"/>
    <property type="match status" value="1"/>
</dbReference>
<evidence type="ECO:0000259" key="2">
    <source>
        <dbReference type="Pfam" id="PF00149"/>
    </source>
</evidence>
<feature type="compositionally biased region" description="Polar residues" evidence="1">
    <location>
        <begin position="349"/>
        <end position="360"/>
    </location>
</feature>
<feature type="domain" description="Calcineurin-like phosphoesterase" evidence="2">
    <location>
        <begin position="8"/>
        <end position="255"/>
    </location>
</feature>
<dbReference type="GO" id="GO:0016787">
    <property type="term" value="F:hydrolase activity"/>
    <property type="evidence" value="ECO:0007669"/>
    <property type="project" value="InterPro"/>
</dbReference>
<dbReference type="InterPro" id="IPR004843">
    <property type="entry name" value="Calcineurin-like_PHP"/>
</dbReference>
<dbReference type="PANTHER" id="PTHR47691:SF3">
    <property type="entry name" value="HTH-TYPE TRANSCRIPTIONAL REGULATOR RV0890C-RELATED"/>
    <property type="match status" value="1"/>
</dbReference>
<accession>A0A0F3ILP0</accession>
<evidence type="ECO:0000256" key="1">
    <source>
        <dbReference type="SAM" id="MobiDB-lite"/>
    </source>
</evidence>
<reference evidence="3 4" key="2">
    <citation type="journal article" date="2016" name="Microb. Ecol.">
        <title>Genome Characteristics of a Novel Type I Methanotroph (Sn10-6) Isolated from a Flooded Indian Rice Field.</title>
        <authorList>
            <person name="Rahalkar M.C."/>
            <person name="Pandit P.S."/>
            <person name="Dhakephalkar P.K."/>
            <person name="Pore S."/>
            <person name="Arora P."/>
            <person name="Kapse N."/>
        </authorList>
    </citation>
    <scope>NUCLEOTIDE SEQUENCE [LARGE SCALE GENOMIC DNA]</scope>
    <source>
        <strain evidence="3 4">Sn10-6</strain>
    </source>
</reference>
<protein>
    <recommendedName>
        <fullName evidence="2">Calcineurin-like phosphoesterase domain-containing protein</fullName>
    </recommendedName>
</protein>
<dbReference type="InterPro" id="IPR029052">
    <property type="entry name" value="Metallo-depent_PP-like"/>
</dbReference>
<dbReference type="EMBL" id="LAJX01000028">
    <property type="protein sequence ID" value="KJV07562.1"/>
    <property type="molecule type" value="Genomic_DNA"/>
</dbReference>
<comment type="caution">
    <text evidence="3">The sequence shown here is derived from an EMBL/GenBank/DDBJ whole genome shotgun (WGS) entry which is preliminary data.</text>
</comment>
<dbReference type="Proteomes" id="UP000033684">
    <property type="component" value="Unassembled WGS sequence"/>
</dbReference>